<accession>A0A4Y2N0C0</accession>
<reference evidence="2 3" key="1">
    <citation type="journal article" date="2019" name="Sci. Rep.">
        <title>Orb-weaving spider Araneus ventricosus genome elucidates the spidroin gene catalogue.</title>
        <authorList>
            <person name="Kono N."/>
            <person name="Nakamura H."/>
            <person name="Ohtoshi R."/>
            <person name="Moran D.A.P."/>
            <person name="Shinohara A."/>
            <person name="Yoshida Y."/>
            <person name="Fujiwara M."/>
            <person name="Mori M."/>
            <person name="Tomita M."/>
            <person name="Arakawa K."/>
        </authorList>
    </citation>
    <scope>NUCLEOTIDE SEQUENCE [LARGE SCALE GENOMIC DNA]</scope>
</reference>
<evidence type="ECO:0000313" key="2">
    <source>
        <dbReference type="EMBL" id="GBN32858.1"/>
    </source>
</evidence>
<keyword evidence="3" id="KW-1185">Reference proteome</keyword>
<sequence>MPARTRNSKGCTEADYEGLQRYIKNRVAEDKRAGLYPYEDWNYAGSNVRRARYNGQYHSSKNKQQNRNPPFGNHQESFPSSNTEQKTSPHETSNYNSNSKILSNSPLKNVNSPVKVFTELSSSASQNISSQEAPLPLPIDTSANSLLNSTPRDETSFNIQQGISSHITSKASPSSDDSNRQAAAAIPSFLKEKIATLKAIINARVGIFPCLPEPSRKETMEIINQMEVFLTQPLQQCQRESPTSCHCNHRDQVSLPPSISYHIDQIVNLSPSSSQSVSKKPALLLHPIHD</sequence>
<proteinExistence type="predicted"/>
<dbReference type="Proteomes" id="UP000499080">
    <property type="component" value="Unassembled WGS sequence"/>
</dbReference>
<dbReference type="EMBL" id="BGPR01008302">
    <property type="protein sequence ID" value="GBN32858.1"/>
    <property type="molecule type" value="Genomic_DNA"/>
</dbReference>
<organism evidence="2 3">
    <name type="scientific">Araneus ventricosus</name>
    <name type="common">Orbweaver spider</name>
    <name type="synonym">Epeira ventricosa</name>
    <dbReference type="NCBI Taxonomy" id="182803"/>
    <lineage>
        <taxon>Eukaryota</taxon>
        <taxon>Metazoa</taxon>
        <taxon>Ecdysozoa</taxon>
        <taxon>Arthropoda</taxon>
        <taxon>Chelicerata</taxon>
        <taxon>Arachnida</taxon>
        <taxon>Araneae</taxon>
        <taxon>Araneomorphae</taxon>
        <taxon>Entelegynae</taxon>
        <taxon>Araneoidea</taxon>
        <taxon>Araneidae</taxon>
        <taxon>Araneus</taxon>
    </lineage>
</organism>
<feature type="region of interest" description="Disordered" evidence="1">
    <location>
        <begin position="128"/>
        <end position="153"/>
    </location>
</feature>
<comment type="caution">
    <text evidence="2">The sequence shown here is derived from an EMBL/GenBank/DDBJ whole genome shotgun (WGS) entry which is preliminary data.</text>
</comment>
<feature type="region of interest" description="Disordered" evidence="1">
    <location>
        <begin position="59"/>
        <end position="108"/>
    </location>
</feature>
<name>A0A4Y2N0C0_ARAVE</name>
<protein>
    <submittedName>
        <fullName evidence="2">Uncharacterized protein</fullName>
    </submittedName>
</protein>
<evidence type="ECO:0000313" key="3">
    <source>
        <dbReference type="Proteomes" id="UP000499080"/>
    </source>
</evidence>
<evidence type="ECO:0000256" key="1">
    <source>
        <dbReference type="SAM" id="MobiDB-lite"/>
    </source>
</evidence>
<dbReference type="AlphaFoldDB" id="A0A4Y2N0C0"/>
<feature type="compositionally biased region" description="Polar residues" evidence="1">
    <location>
        <begin position="141"/>
        <end position="153"/>
    </location>
</feature>
<gene>
    <name evidence="2" type="ORF">AVEN_89553_1</name>
</gene>